<dbReference type="EnsemblPlants" id="OGLUM07G19600.1">
    <property type="protein sequence ID" value="OGLUM07G19600.1"/>
    <property type="gene ID" value="OGLUM07G19600"/>
</dbReference>
<evidence type="ECO:0000256" key="1">
    <source>
        <dbReference type="SAM" id="MobiDB-lite"/>
    </source>
</evidence>
<dbReference type="HOGENOM" id="CLU_2871321_0_0_1"/>
<feature type="compositionally biased region" description="Basic and acidic residues" evidence="1">
    <location>
        <begin position="37"/>
        <end position="56"/>
    </location>
</feature>
<evidence type="ECO:0000313" key="2">
    <source>
        <dbReference type="EnsemblPlants" id="OGLUM07G19600.1"/>
    </source>
</evidence>
<dbReference type="AlphaFoldDB" id="A0A0E0ALT9"/>
<reference evidence="2" key="2">
    <citation type="submission" date="2018-05" db="EMBL/GenBank/DDBJ databases">
        <title>OgluRS3 (Oryza glumaepatula Reference Sequence Version 3).</title>
        <authorList>
            <person name="Zhang J."/>
            <person name="Kudrna D."/>
            <person name="Lee S."/>
            <person name="Talag J."/>
            <person name="Welchert J."/>
            <person name="Wing R.A."/>
        </authorList>
    </citation>
    <scope>NUCLEOTIDE SEQUENCE [LARGE SCALE GENOMIC DNA]</scope>
</reference>
<dbReference type="Gramene" id="OGLUM07G19600.1">
    <property type="protein sequence ID" value="OGLUM07G19600.1"/>
    <property type="gene ID" value="OGLUM07G19600"/>
</dbReference>
<name>A0A0E0ALT9_9ORYZ</name>
<protein>
    <submittedName>
        <fullName evidence="2">Uncharacterized protein</fullName>
    </submittedName>
</protein>
<evidence type="ECO:0000313" key="3">
    <source>
        <dbReference type="Proteomes" id="UP000026961"/>
    </source>
</evidence>
<keyword evidence="3" id="KW-1185">Reference proteome</keyword>
<reference evidence="2" key="1">
    <citation type="submission" date="2015-04" db="UniProtKB">
        <authorList>
            <consortium name="EnsemblPlants"/>
        </authorList>
    </citation>
    <scope>IDENTIFICATION</scope>
</reference>
<feature type="region of interest" description="Disordered" evidence="1">
    <location>
        <begin position="37"/>
        <end position="64"/>
    </location>
</feature>
<sequence>MFLWRKRCSIQSHRASGRGLPSVQFFIRAVSGRRRAETKKQHVLRERTPARRHELSRGNNTLRS</sequence>
<organism evidence="2">
    <name type="scientific">Oryza glumipatula</name>
    <dbReference type="NCBI Taxonomy" id="40148"/>
    <lineage>
        <taxon>Eukaryota</taxon>
        <taxon>Viridiplantae</taxon>
        <taxon>Streptophyta</taxon>
        <taxon>Embryophyta</taxon>
        <taxon>Tracheophyta</taxon>
        <taxon>Spermatophyta</taxon>
        <taxon>Magnoliopsida</taxon>
        <taxon>Liliopsida</taxon>
        <taxon>Poales</taxon>
        <taxon>Poaceae</taxon>
        <taxon>BOP clade</taxon>
        <taxon>Oryzoideae</taxon>
        <taxon>Oryzeae</taxon>
        <taxon>Oryzinae</taxon>
        <taxon>Oryza</taxon>
    </lineage>
</organism>
<dbReference type="Proteomes" id="UP000026961">
    <property type="component" value="Chromosome 7"/>
</dbReference>
<proteinExistence type="predicted"/>
<accession>A0A0E0ALT9</accession>